<dbReference type="EMBL" id="KV417520">
    <property type="protein sequence ID" value="KZP25557.1"/>
    <property type="molecule type" value="Genomic_DNA"/>
</dbReference>
<sequence length="101" mass="11947">KAWMCRQGYKCWLAVLCCGCTKNLDASGQYVDGHEREDVVYHRQSVFLPAWNTMECRMRAWTKDNIEVDNGEGGRRIVVWFHDESTFYANDRRRVRWVPDG</sequence>
<keyword evidence="3" id="KW-1185">Reference proteome</keyword>
<feature type="signal peptide" evidence="1">
    <location>
        <begin position="1"/>
        <end position="28"/>
    </location>
</feature>
<name>A0A166P028_9AGAM</name>
<proteinExistence type="predicted"/>
<feature type="chain" id="PRO_5007878056" evidence="1">
    <location>
        <begin position="29"/>
        <end position="101"/>
    </location>
</feature>
<feature type="non-terminal residue" evidence="2">
    <location>
        <position position="1"/>
    </location>
</feature>
<dbReference type="AlphaFoldDB" id="A0A166P028"/>
<dbReference type="OrthoDB" id="10044727at2759"/>
<protein>
    <submittedName>
        <fullName evidence="2">Uncharacterized protein</fullName>
    </submittedName>
</protein>
<evidence type="ECO:0000313" key="2">
    <source>
        <dbReference type="EMBL" id="KZP25557.1"/>
    </source>
</evidence>
<gene>
    <name evidence="2" type="ORF">FIBSPDRAFT_684924</name>
</gene>
<reference evidence="2 3" key="1">
    <citation type="journal article" date="2016" name="Mol. Biol. Evol.">
        <title>Comparative Genomics of Early-Diverging Mushroom-Forming Fungi Provides Insights into the Origins of Lignocellulose Decay Capabilities.</title>
        <authorList>
            <person name="Nagy L.G."/>
            <person name="Riley R."/>
            <person name="Tritt A."/>
            <person name="Adam C."/>
            <person name="Daum C."/>
            <person name="Floudas D."/>
            <person name="Sun H."/>
            <person name="Yadav J.S."/>
            <person name="Pangilinan J."/>
            <person name="Larsson K.H."/>
            <person name="Matsuura K."/>
            <person name="Barry K."/>
            <person name="Labutti K."/>
            <person name="Kuo R."/>
            <person name="Ohm R.A."/>
            <person name="Bhattacharya S.S."/>
            <person name="Shirouzu T."/>
            <person name="Yoshinaga Y."/>
            <person name="Martin F.M."/>
            <person name="Grigoriev I.V."/>
            <person name="Hibbett D.S."/>
        </authorList>
    </citation>
    <scope>NUCLEOTIDE SEQUENCE [LARGE SCALE GENOMIC DNA]</scope>
    <source>
        <strain evidence="2 3">CBS 109695</strain>
    </source>
</reference>
<evidence type="ECO:0000256" key="1">
    <source>
        <dbReference type="SAM" id="SignalP"/>
    </source>
</evidence>
<evidence type="ECO:0000313" key="3">
    <source>
        <dbReference type="Proteomes" id="UP000076532"/>
    </source>
</evidence>
<dbReference type="Proteomes" id="UP000076532">
    <property type="component" value="Unassembled WGS sequence"/>
</dbReference>
<feature type="non-terminal residue" evidence="2">
    <location>
        <position position="101"/>
    </location>
</feature>
<accession>A0A166P028</accession>
<keyword evidence="1" id="KW-0732">Signal</keyword>
<organism evidence="2 3">
    <name type="scientific">Athelia psychrophila</name>
    <dbReference type="NCBI Taxonomy" id="1759441"/>
    <lineage>
        <taxon>Eukaryota</taxon>
        <taxon>Fungi</taxon>
        <taxon>Dikarya</taxon>
        <taxon>Basidiomycota</taxon>
        <taxon>Agaricomycotina</taxon>
        <taxon>Agaricomycetes</taxon>
        <taxon>Agaricomycetidae</taxon>
        <taxon>Atheliales</taxon>
        <taxon>Atheliaceae</taxon>
        <taxon>Athelia</taxon>
    </lineage>
</organism>